<dbReference type="AlphaFoldDB" id="A0A559K3Q1"/>
<evidence type="ECO:0000313" key="3">
    <source>
        <dbReference type="Proteomes" id="UP000317036"/>
    </source>
</evidence>
<dbReference type="Proteomes" id="UP000317036">
    <property type="component" value="Unassembled WGS sequence"/>
</dbReference>
<evidence type="ECO:0000256" key="1">
    <source>
        <dbReference type="SAM" id="MobiDB-lite"/>
    </source>
</evidence>
<proteinExistence type="predicted"/>
<evidence type="ECO:0000313" key="2">
    <source>
        <dbReference type="EMBL" id="TVY06762.1"/>
    </source>
</evidence>
<protein>
    <submittedName>
        <fullName evidence="2">Uncharacterized protein</fullName>
    </submittedName>
</protein>
<organism evidence="2 3">
    <name type="scientific">Paenibacillus cremeus</name>
    <dbReference type="NCBI Taxonomy" id="2163881"/>
    <lineage>
        <taxon>Bacteria</taxon>
        <taxon>Bacillati</taxon>
        <taxon>Bacillota</taxon>
        <taxon>Bacilli</taxon>
        <taxon>Bacillales</taxon>
        <taxon>Paenibacillaceae</taxon>
        <taxon>Paenibacillus</taxon>
    </lineage>
</organism>
<accession>A0A559K3Q1</accession>
<gene>
    <name evidence="2" type="ORF">FPZ49_27655</name>
</gene>
<keyword evidence="3" id="KW-1185">Reference proteome</keyword>
<feature type="compositionally biased region" description="Polar residues" evidence="1">
    <location>
        <begin position="40"/>
        <end position="58"/>
    </location>
</feature>
<feature type="region of interest" description="Disordered" evidence="1">
    <location>
        <begin position="36"/>
        <end position="83"/>
    </location>
</feature>
<dbReference type="OrthoDB" id="2375390at2"/>
<feature type="compositionally biased region" description="Basic and acidic residues" evidence="1">
    <location>
        <begin position="60"/>
        <end position="81"/>
    </location>
</feature>
<reference evidence="2 3" key="1">
    <citation type="submission" date="2019-07" db="EMBL/GenBank/DDBJ databases">
        <authorList>
            <person name="Kim J."/>
        </authorList>
    </citation>
    <scope>NUCLEOTIDE SEQUENCE [LARGE SCALE GENOMIC DNA]</scope>
    <source>
        <strain evidence="2 3">JC52</strain>
    </source>
</reference>
<dbReference type="EMBL" id="VNJI01000049">
    <property type="protein sequence ID" value="TVY06762.1"/>
    <property type="molecule type" value="Genomic_DNA"/>
</dbReference>
<sequence length="258" mass="28079">MKQPYGKKVIVSALALALLLGFGALYGTSQLVLADPSDPAVQSSAPSSDAPQDQTSKLSRLKEWFGKRGEKQDEKSKDGKHAGKSLPIFDEAAAILGMDKAALQAALKEKTLVQLAAEKNISEADLIAKLQAERSKKIDEAVAAGKLTADKAKQLKDHLAEHLSFMVNHKFTGEGMHGHGKHGFKHRMMPAPEKLAAILGITEDELKAQLKSGKSLADIAQSKGMTKDQLISKIKDEMTPWIEKMVDRKHVKEDKNPK</sequence>
<dbReference type="RefSeq" id="WP_144853246.1">
    <property type="nucleotide sequence ID" value="NZ_VNJI01000049.1"/>
</dbReference>
<comment type="caution">
    <text evidence="2">The sequence shown here is derived from an EMBL/GenBank/DDBJ whole genome shotgun (WGS) entry which is preliminary data.</text>
</comment>
<name>A0A559K3Q1_9BACL</name>